<reference evidence="7 8" key="1">
    <citation type="submission" date="2018-03" db="EMBL/GenBank/DDBJ databases">
        <title>Whole genome analyses suggest that Burkholderia sensu lato contains two further novel genera in the rhizoxinica-symbiotica group Mycetohabitans gen. nov., and Trinickia gen. nov.: implications for the evolution of diazotrophy and nodulation in the Burkholderiaceae.</title>
        <authorList>
            <person name="Estrada De Los Santos P."/>
            <person name="Palmer M."/>
            <person name="Chavez-Ramirez B."/>
            <person name="Steenkamp E.T."/>
            <person name="Hirsch A.M."/>
            <person name="Manyaka P."/>
            <person name="Maluk M."/>
            <person name="Lafos M."/>
            <person name="Crook M."/>
            <person name="Gross E."/>
            <person name="Simon M.F."/>
            <person name="Bueno Dos Reis Junior F."/>
            <person name="Poole P.S."/>
            <person name="Venter S.N."/>
            <person name="James E.K."/>
        </authorList>
    </citation>
    <scope>NUCLEOTIDE SEQUENCE [LARGE SCALE GENOMIC DNA]</scope>
    <source>
        <strain evidence="7 8">JPY-366</strain>
    </source>
</reference>
<keyword evidence="2" id="KW-0805">Transcription regulation</keyword>
<evidence type="ECO:0000256" key="1">
    <source>
        <dbReference type="ARBA" id="ARBA00022491"/>
    </source>
</evidence>
<proteinExistence type="predicted"/>
<keyword evidence="4" id="KW-0804">Transcription</keyword>
<evidence type="ECO:0000256" key="4">
    <source>
        <dbReference type="ARBA" id="ARBA00023163"/>
    </source>
</evidence>
<dbReference type="Pfam" id="PF00440">
    <property type="entry name" value="TetR_N"/>
    <property type="match status" value="1"/>
</dbReference>
<gene>
    <name evidence="7" type="ORF">C9I57_14870</name>
</gene>
<dbReference type="PROSITE" id="PS01081">
    <property type="entry name" value="HTH_TETR_1"/>
    <property type="match status" value="1"/>
</dbReference>
<dbReference type="EMBL" id="PYUC01000007">
    <property type="protein sequence ID" value="PTB19707.1"/>
    <property type="molecule type" value="Genomic_DNA"/>
</dbReference>
<dbReference type="PANTHER" id="PTHR30055:SF181">
    <property type="entry name" value="BLR6905 PROTEIN"/>
    <property type="match status" value="1"/>
</dbReference>
<feature type="domain" description="HTH tetR-type" evidence="6">
    <location>
        <begin position="32"/>
        <end position="91"/>
    </location>
</feature>
<dbReference type="Proteomes" id="UP000240638">
    <property type="component" value="Unassembled WGS sequence"/>
</dbReference>
<dbReference type="GO" id="GO:0000976">
    <property type="term" value="F:transcription cis-regulatory region binding"/>
    <property type="evidence" value="ECO:0007669"/>
    <property type="project" value="TreeGrafter"/>
</dbReference>
<feature type="DNA-binding region" description="H-T-H motif" evidence="5">
    <location>
        <begin position="54"/>
        <end position="73"/>
    </location>
</feature>
<dbReference type="Gene3D" id="1.10.357.10">
    <property type="entry name" value="Tetracycline Repressor, domain 2"/>
    <property type="match status" value="1"/>
</dbReference>
<comment type="caution">
    <text evidence="7">The sequence shown here is derived from an EMBL/GenBank/DDBJ whole genome shotgun (WGS) entry which is preliminary data.</text>
</comment>
<accession>A0A2T3XT99</accession>
<dbReference type="GO" id="GO:0003700">
    <property type="term" value="F:DNA-binding transcription factor activity"/>
    <property type="evidence" value="ECO:0007669"/>
    <property type="project" value="TreeGrafter"/>
</dbReference>
<dbReference type="PRINTS" id="PR00455">
    <property type="entry name" value="HTHTETR"/>
</dbReference>
<evidence type="ECO:0000256" key="5">
    <source>
        <dbReference type="PROSITE-ProRule" id="PRU00335"/>
    </source>
</evidence>
<protein>
    <submittedName>
        <fullName evidence="7">TetR family transcriptional regulator</fullName>
    </submittedName>
</protein>
<evidence type="ECO:0000313" key="8">
    <source>
        <dbReference type="Proteomes" id="UP000240638"/>
    </source>
</evidence>
<dbReference type="PANTHER" id="PTHR30055">
    <property type="entry name" value="HTH-TYPE TRANSCRIPTIONAL REGULATOR RUTR"/>
    <property type="match status" value="1"/>
</dbReference>
<evidence type="ECO:0000256" key="2">
    <source>
        <dbReference type="ARBA" id="ARBA00023015"/>
    </source>
</evidence>
<evidence type="ECO:0000256" key="3">
    <source>
        <dbReference type="ARBA" id="ARBA00023125"/>
    </source>
</evidence>
<evidence type="ECO:0000259" key="6">
    <source>
        <dbReference type="PROSITE" id="PS50977"/>
    </source>
</evidence>
<dbReference type="AlphaFoldDB" id="A0A2T3XT99"/>
<keyword evidence="1" id="KW-0678">Repressor</keyword>
<dbReference type="PROSITE" id="PS50977">
    <property type="entry name" value="HTH_TETR_2"/>
    <property type="match status" value="1"/>
</dbReference>
<dbReference type="InterPro" id="IPR023772">
    <property type="entry name" value="DNA-bd_HTH_TetR-type_CS"/>
</dbReference>
<dbReference type="InterPro" id="IPR050109">
    <property type="entry name" value="HTH-type_TetR-like_transc_reg"/>
</dbReference>
<dbReference type="InterPro" id="IPR009057">
    <property type="entry name" value="Homeodomain-like_sf"/>
</dbReference>
<sequence length="240" mass="27698">MLKPKRANQPAAAKSAPATHVGVTVGRRLAPEEREQQIVAKAIEHFATYGFSGSTRELAREIGVTQPLLYRYFPSKDALIERVYQEVYKWDSAWEKQITDRTVPLKERLSRFYRSYAHTILQREWIRTFIFAGLSREGINTKYLGKLRERVFLPVLRELRAAYDIPSPTHESQLEPEIELIWSLHASIFYIGVRKWVYGLSVPEDIDALVDRQVDAFLNGAPATLKRMRAIPRATRRKSA</sequence>
<keyword evidence="3 5" id="KW-0238">DNA-binding</keyword>
<dbReference type="InterPro" id="IPR001647">
    <property type="entry name" value="HTH_TetR"/>
</dbReference>
<dbReference type="SUPFAM" id="SSF46689">
    <property type="entry name" value="Homeodomain-like"/>
    <property type="match status" value="1"/>
</dbReference>
<evidence type="ECO:0000313" key="7">
    <source>
        <dbReference type="EMBL" id="PTB19707.1"/>
    </source>
</evidence>
<name>A0A2T3XT99_9BURK</name>
<organism evidence="7 8">
    <name type="scientific">Trinickia symbiotica</name>
    <dbReference type="NCBI Taxonomy" id="863227"/>
    <lineage>
        <taxon>Bacteria</taxon>
        <taxon>Pseudomonadati</taxon>
        <taxon>Pseudomonadota</taxon>
        <taxon>Betaproteobacteria</taxon>
        <taxon>Burkholderiales</taxon>
        <taxon>Burkholderiaceae</taxon>
        <taxon>Trinickia</taxon>
    </lineage>
</organism>